<dbReference type="GO" id="GO:0016746">
    <property type="term" value="F:acyltransferase activity"/>
    <property type="evidence" value="ECO:0007669"/>
    <property type="project" value="InterPro"/>
</dbReference>
<keyword evidence="2" id="KW-1185">Reference proteome</keyword>
<keyword evidence="3" id="KW-0472">Membrane</keyword>
<gene>
    <name evidence="3" type="primary">LOC100906706</name>
</gene>
<reference evidence="3" key="1">
    <citation type="submission" date="2025-08" db="UniProtKB">
        <authorList>
            <consortium name="RefSeq"/>
        </authorList>
    </citation>
    <scope>IDENTIFICATION</scope>
</reference>
<evidence type="ECO:0000313" key="3">
    <source>
        <dbReference type="RefSeq" id="XP_003744148.1"/>
    </source>
</evidence>
<dbReference type="GO" id="GO:0016020">
    <property type="term" value="C:membrane"/>
    <property type="evidence" value="ECO:0007669"/>
    <property type="project" value="TreeGrafter"/>
</dbReference>
<organism evidence="2 3">
    <name type="scientific">Galendromus occidentalis</name>
    <name type="common">western predatory mite</name>
    <dbReference type="NCBI Taxonomy" id="34638"/>
    <lineage>
        <taxon>Eukaryota</taxon>
        <taxon>Metazoa</taxon>
        <taxon>Ecdysozoa</taxon>
        <taxon>Arthropoda</taxon>
        <taxon>Chelicerata</taxon>
        <taxon>Arachnida</taxon>
        <taxon>Acari</taxon>
        <taxon>Parasitiformes</taxon>
        <taxon>Mesostigmata</taxon>
        <taxon>Gamasina</taxon>
        <taxon>Phytoseioidea</taxon>
        <taxon>Phytoseiidae</taxon>
        <taxon>Typhlodrominae</taxon>
        <taxon>Galendromus</taxon>
    </lineage>
</organism>
<dbReference type="KEGG" id="goe:100906706"/>
<accession>A0AAJ6QUB3</accession>
<feature type="domain" description="Phospholipid/glycerol acyltransferase" evidence="1">
    <location>
        <begin position="46"/>
        <end position="169"/>
    </location>
</feature>
<dbReference type="PANTHER" id="PTHR22753:SF14">
    <property type="entry name" value="MONOACYLGLYCEROL_DIACYLGLYCEROL O-ACYLTRANSFERASE"/>
    <property type="match status" value="1"/>
</dbReference>
<dbReference type="PANTHER" id="PTHR22753">
    <property type="entry name" value="TRANSMEMBRANE PROTEIN 68"/>
    <property type="match status" value="1"/>
</dbReference>
<dbReference type="GeneID" id="100906706"/>
<evidence type="ECO:0000313" key="2">
    <source>
        <dbReference type="Proteomes" id="UP000694867"/>
    </source>
</evidence>
<dbReference type="CDD" id="cd07987">
    <property type="entry name" value="LPLAT_MGAT-like"/>
    <property type="match status" value="1"/>
</dbReference>
<protein>
    <submittedName>
        <fullName evidence="3">Transmembrane protein 68</fullName>
    </submittedName>
</protein>
<dbReference type="Proteomes" id="UP000694867">
    <property type="component" value="Unplaced"/>
</dbReference>
<dbReference type="RefSeq" id="XP_003744148.1">
    <property type="nucleotide sequence ID" value="XM_003744100.1"/>
</dbReference>
<dbReference type="AlphaFoldDB" id="A0AAJ6QUB3"/>
<keyword evidence="3" id="KW-0812">Transmembrane</keyword>
<name>A0AAJ6QUB3_9ACAR</name>
<dbReference type="Pfam" id="PF01553">
    <property type="entry name" value="Acyltransferase"/>
    <property type="match status" value="1"/>
</dbReference>
<evidence type="ECO:0000259" key="1">
    <source>
        <dbReference type="Pfam" id="PF01553"/>
    </source>
</evidence>
<sequence>MSSSRSCTVSRGLGDRWDQVNPADLVKGPLECYRRSWRFLHFASGIELHGFENLPEDQGAFVVVFHGPVIPTDILFLAANVNLKKGRLLRGCVDRNLHSVRFFKRSLELLGWNSDQEEVKKSLRDGNWTCVAPGGAYESMFSKNYKVEWQSRCGFARVAKETGVPIVPMFTANIQHSMPLYEFNKSETVKKWYAATRIPLSIPMAYFPVKLRTYLGKPLYCEPDEEPESFALRCKKAIEDLRDEHQPPQQTFWSAVRERFS</sequence>
<dbReference type="SUPFAM" id="SSF69593">
    <property type="entry name" value="Glycerol-3-phosphate (1)-acyltransferase"/>
    <property type="match status" value="1"/>
</dbReference>
<proteinExistence type="predicted"/>
<dbReference type="InterPro" id="IPR002123">
    <property type="entry name" value="Plipid/glycerol_acylTrfase"/>
</dbReference>